<reference evidence="2 3" key="1">
    <citation type="submission" date="2024-02" db="EMBL/GenBank/DDBJ databases">
        <title>de novo genome assembly of Solanum bulbocastanum strain 11H21.</title>
        <authorList>
            <person name="Hosaka A.J."/>
        </authorList>
    </citation>
    <scope>NUCLEOTIDE SEQUENCE [LARGE SCALE GENOMIC DNA]</scope>
    <source>
        <tissue evidence="2">Young leaves</tissue>
    </source>
</reference>
<evidence type="ECO:0000313" key="2">
    <source>
        <dbReference type="EMBL" id="KAK6782744.1"/>
    </source>
</evidence>
<dbReference type="AlphaFoldDB" id="A0AAN8T7C4"/>
<evidence type="ECO:0000313" key="3">
    <source>
        <dbReference type="Proteomes" id="UP001371456"/>
    </source>
</evidence>
<dbReference type="Proteomes" id="UP001371456">
    <property type="component" value="Unassembled WGS sequence"/>
</dbReference>
<sequence length="90" mass="10292">MLKEKYISKIEQMAEEKEMKNLFNQLVGGKSITEFDAREIRSLLELFDVLRTKLDERKKQLNKHADEKVATETDANDNNGNGGEENGAHP</sequence>
<keyword evidence="3" id="KW-1185">Reference proteome</keyword>
<gene>
    <name evidence="2" type="ORF">RDI58_020540</name>
</gene>
<organism evidence="2 3">
    <name type="scientific">Solanum bulbocastanum</name>
    <name type="common">Wild potato</name>
    <dbReference type="NCBI Taxonomy" id="147425"/>
    <lineage>
        <taxon>Eukaryota</taxon>
        <taxon>Viridiplantae</taxon>
        <taxon>Streptophyta</taxon>
        <taxon>Embryophyta</taxon>
        <taxon>Tracheophyta</taxon>
        <taxon>Spermatophyta</taxon>
        <taxon>Magnoliopsida</taxon>
        <taxon>eudicotyledons</taxon>
        <taxon>Gunneridae</taxon>
        <taxon>Pentapetalae</taxon>
        <taxon>asterids</taxon>
        <taxon>lamiids</taxon>
        <taxon>Solanales</taxon>
        <taxon>Solanaceae</taxon>
        <taxon>Solanoideae</taxon>
        <taxon>Solaneae</taxon>
        <taxon>Solanum</taxon>
    </lineage>
</organism>
<proteinExistence type="predicted"/>
<protein>
    <submittedName>
        <fullName evidence="2">Uncharacterized protein</fullName>
    </submittedName>
</protein>
<comment type="caution">
    <text evidence="2">The sequence shown here is derived from an EMBL/GenBank/DDBJ whole genome shotgun (WGS) entry which is preliminary data.</text>
</comment>
<evidence type="ECO:0000256" key="1">
    <source>
        <dbReference type="SAM" id="MobiDB-lite"/>
    </source>
</evidence>
<feature type="region of interest" description="Disordered" evidence="1">
    <location>
        <begin position="59"/>
        <end position="90"/>
    </location>
</feature>
<accession>A0AAN8T7C4</accession>
<name>A0AAN8T7C4_SOLBU</name>
<feature type="compositionally biased region" description="Gly residues" evidence="1">
    <location>
        <begin position="80"/>
        <end position="90"/>
    </location>
</feature>
<dbReference type="EMBL" id="JBANQN010000008">
    <property type="protein sequence ID" value="KAK6782744.1"/>
    <property type="molecule type" value="Genomic_DNA"/>
</dbReference>
<feature type="compositionally biased region" description="Basic and acidic residues" evidence="1">
    <location>
        <begin position="59"/>
        <end position="71"/>
    </location>
</feature>